<evidence type="ECO:0000259" key="2">
    <source>
        <dbReference type="PROSITE" id="PS51384"/>
    </source>
</evidence>
<dbReference type="GO" id="GO:0042167">
    <property type="term" value="P:heme catabolic process"/>
    <property type="evidence" value="ECO:0007669"/>
    <property type="project" value="TreeGrafter"/>
</dbReference>
<keyword evidence="1" id="KW-0547">Nucleotide-binding</keyword>
<dbReference type="Pfam" id="PF00175">
    <property type="entry name" value="NAD_binding_1"/>
    <property type="match status" value="1"/>
</dbReference>
<organism evidence="3 4">
    <name type="scientific">Azospira inquinata</name>
    <dbReference type="NCBI Taxonomy" id="2785627"/>
    <lineage>
        <taxon>Bacteria</taxon>
        <taxon>Pseudomonadati</taxon>
        <taxon>Pseudomonadota</taxon>
        <taxon>Betaproteobacteria</taxon>
        <taxon>Rhodocyclales</taxon>
        <taxon>Rhodocyclaceae</taxon>
        <taxon>Azospira</taxon>
    </lineage>
</organism>
<protein>
    <submittedName>
        <fullName evidence="3">Ferredoxin--NADP reductase</fullName>
    </submittedName>
</protein>
<sequence>MTTPTDKSTPVSLLQVRHWTDKLFSIRTTRPAGFRFEAGQFARLGLEDGAGSRLWRPYSMVSAPYEEALEFYSIRVPEGAFTTRLARLKAGDRLLLDPTAYGFLVPGRLESGPRLWLLATGTGLAPFLSLIRDPGVWQRFPQIFLVHSVRYGEELNYRDLLADLSAHPLVGEYAPGLRYQAVVTRETAPGALHQRIPALLLDGSLEQALGAPLAPDQSRVMLCGNPAMVEETRQLLSQRGFATGRRGQPGTLAVENSF</sequence>
<proteinExistence type="predicted"/>
<evidence type="ECO:0000313" key="4">
    <source>
        <dbReference type="Proteomes" id="UP000683428"/>
    </source>
</evidence>
<dbReference type="GO" id="GO:0034599">
    <property type="term" value="P:cellular response to oxidative stress"/>
    <property type="evidence" value="ECO:0007669"/>
    <property type="project" value="TreeGrafter"/>
</dbReference>
<dbReference type="InterPro" id="IPR051930">
    <property type="entry name" value="FNR_type-1"/>
</dbReference>
<accession>A0A975XV31</accession>
<dbReference type="PROSITE" id="PS51384">
    <property type="entry name" value="FAD_FR"/>
    <property type="match status" value="1"/>
</dbReference>
<dbReference type="InterPro" id="IPR033892">
    <property type="entry name" value="FNR_bac"/>
</dbReference>
<dbReference type="GO" id="GO:0004324">
    <property type="term" value="F:ferredoxin-NADP+ reductase activity"/>
    <property type="evidence" value="ECO:0007669"/>
    <property type="project" value="InterPro"/>
</dbReference>
<dbReference type="EMBL" id="CP064782">
    <property type="protein sequence ID" value="QWT49412.1"/>
    <property type="molecule type" value="Genomic_DNA"/>
</dbReference>
<gene>
    <name evidence="3" type="ORF">Azoinq_01990</name>
</gene>
<dbReference type="InterPro" id="IPR017927">
    <property type="entry name" value="FAD-bd_FR_type"/>
</dbReference>
<dbReference type="RefSeq" id="WP_216127119.1">
    <property type="nucleotide sequence ID" value="NZ_CP064782.1"/>
</dbReference>
<dbReference type="PANTHER" id="PTHR47878:SF2">
    <property type="entry name" value="OXIDOREDUCTASE FAD_NAD(P)-BINDING DOMAIN PROTEIN"/>
    <property type="match status" value="1"/>
</dbReference>
<dbReference type="Proteomes" id="UP000683428">
    <property type="component" value="Chromosome"/>
</dbReference>
<dbReference type="GO" id="GO:0000166">
    <property type="term" value="F:nucleotide binding"/>
    <property type="evidence" value="ECO:0007669"/>
    <property type="project" value="UniProtKB-KW"/>
</dbReference>
<evidence type="ECO:0000313" key="3">
    <source>
        <dbReference type="EMBL" id="QWT49412.1"/>
    </source>
</evidence>
<dbReference type="KEGG" id="aiq:Azoinq_01990"/>
<name>A0A975XV31_9RHOO</name>
<feature type="domain" description="FAD-binding FR-type" evidence="2">
    <location>
        <begin position="6"/>
        <end position="107"/>
    </location>
</feature>
<reference evidence="3" key="1">
    <citation type="submission" date="2020-11" db="EMBL/GenBank/DDBJ databases">
        <title>Azospira inquinata sp. nov.</title>
        <authorList>
            <person name="Moe W.M."/>
            <person name="Mikes M.C."/>
        </authorList>
    </citation>
    <scope>NUCLEOTIDE SEQUENCE</scope>
    <source>
        <strain evidence="3">Azo-3</strain>
    </source>
</reference>
<keyword evidence="4" id="KW-1185">Reference proteome</keyword>
<dbReference type="AlphaFoldDB" id="A0A975XV31"/>
<dbReference type="PANTHER" id="PTHR47878">
    <property type="entry name" value="OXIDOREDUCTASE FAD/NAD(P)-BINDING DOMAIN PROTEIN"/>
    <property type="match status" value="1"/>
</dbReference>
<dbReference type="CDD" id="cd06195">
    <property type="entry name" value="FNR1"/>
    <property type="match status" value="1"/>
</dbReference>
<dbReference type="InterPro" id="IPR001433">
    <property type="entry name" value="OxRdtase_FAD/NAD-bd"/>
</dbReference>
<evidence type="ECO:0000256" key="1">
    <source>
        <dbReference type="ARBA" id="ARBA00022741"/>
    </source>
</evidence>